<dbReference type="EMBL" id="JAAXKZ010000031">
    <property type="protein sequence ID" value="NMH92095.1"/>
    <property type="molecule type" value="Genomic_DNA"/>
</dbReference>
<dbReference type="AlphaFoldDB" id="A0A848DHR9"/>
<reference evidence="2 3" key="1">
    <citation type="submission" date="2020-04" db="EMBL/GenBank/DDBJ databases">
        <authorList>
            <person name="Klaysubun C."/>
            <person name="Duangmal K."/>
            <person name="Lipun K."/>
        </authorList>
    </citation>
    <scope>NUCLEOTIDE SEQUENCE [LARGE SCALE GENOMIC DNA]</scope>
    <source>
        <strain evidence="2 3">DSM 45300</strain>
    </source>
</reference>
<evidence type="ECO:0000259" key="1">
    <source>
        <dbReference type="Pfam" id="PF00561"/>
    </source>
</evidence>
<dbReference type="GO" id="GO:0004806">
    <property type="term" value="F:triacylglycerol lipase activity"/>
    <property type="evidence" value="ECO:0007669"/>
    <property type="project" value="TreeGrafter"/>
</dbReference>
<dbReference type="PANTHER" id="PTHR43433">
    <property type="entry name" value="HYDROLASE, ALPHA/BETA FOLD FAMILY PROTEIN"/>
    <property type="match status" value="1"/>
</dbReference>
<protein>
    <submittedName>
        <fullName evidence="2">Alpha/beta hydrolase</fullName>
    </submittedName>
</protein>
<evidence type="ECO:0000313" key="3">
    <source>
        <dbReference type="Proteomes" id="UP000586918"/>
    </source>
</evidence>
<evidence type="ECO:0000313" key="2">
    <source>
        <dbReference type="EMBL" id="NMH92095.1"/>
    </source>
</evidence>
<comment type="caution">
    <text evidence="2">The sequence shown here is derived from an EMBL/GenBank/DDBJ whole genome shotgun (WGS) entry which is preliminary data.</text>
</comment>
<dbReference type="Pfam" id="PF00561">
    <property type="entry name" value="Abhydrolase_1"/>
    <property type="match status" value="1"/>
</dbReference>
<accession>A0A848DHR9</accession>
<sequence>MPEVRVVEVPGARLHCEVRGTGPVLLLIPGGAADAASYDGIAPLLAADRTVVTYDPRGTSRSPAADPGSMASTATLADDAHRVLAALGADRATVFGNSAGAITGLELVTRHAEQVKRLVAHEPPVTALLPDAAQRDGARLAELQRREGTQAAMACFLADTGMDGDAPPPPTDDPAALDALARMTANLPGFFAHTVVAVSRYQPDVEALRALGPRIVVAAGRDSAGQVPRRATEALAAALGIAPVEMPGDHRGFLGAPVAFAEALRPLLNGSP</sequence>
<keyword evidence="2" id="KW-0378">Hydrolase</keyword>
<dbReference type="InterPro" id="IPR000073">
    <property type="entry name" value="AB_hydrolase_1"/>
</dbReference>
<feature type="domain" description="AB hydrolase-1" evidence="1">
    <location>
        <begin position="23"/>
        <end position="137"/>
    </location>
</feature>
<name>A0A848DHR9_9PSEU</name>
<proteinExistence type="predicted"/>
<keyword evidence="3" id="KW-1185">Reference proteome</keyword>
<dbReference type="SUPFAM" id="SSF53474">
    <property type="entry name" value="alpha/beta-Hydrolases"/>
    <property type="match status" value="1"/>
</dbReference>
<dbReference type="Proteomes" id="UP000586918">
    <property type="component" value="Unassembled WGS sequence"/>
</dbReference>
<dbReference type="PANTHER" id="PTHR43433:SF5">
    <property type="entry name" value="AB HYDROLASE-1 DOMAIN-CONTAINING PROTEIN"/>
    <property type="match status" value="1"/>
</dbReference>
<dbReference type="InterPro" id="IPR050471">
    <property type="entry name" value="AB_hydrolase"/>
</dbReference>
<organism evidence="2 3">
    <name type="scientific">Pseudonocardia bannensis</name>
    <dbReference type="NCBI Taxonomy" id="630973"/>
    <lineage>
        <taxon>Bacteria</taxon>
        <taxon>Bacillati</taxon>
        <taxon>Actinomycetota</taxon>
        <taxon>Actinomycetes</taxon>
        <taxon>Pseudonocardiales</taxon>
        <taxon>Pseudonocardiaceae</taxon>
        <taxon>Pseudonocardia</taxon>
    </lineage>
</organism>
<dbReference type="InterPro" id="IPR029058">
    <property type="entry name" value="AB_hydrolase_fold"/>
</dbReference>
<dbReference type="Gene3D" id="3.40.50.1820">
    <property type="entry name" value="alpha/beta hydrolase"/>
    <property type="match status" value="1"/>
</dbReference>
<dbReference type="RefSeq" id="WP_169412815.1">
    <property type="nucleotide sequence ID" value="NZ_JAAXKZ010000031.1"/>
</dbReference>
<gene>
    <name evidence="2" type="ORF">HF519_11055</name>
</gene>
<dbReference type="GO" id="GO:0046503">
    <property type="term" value="P:glycerolipid catabolic process"/>
    <property type="evidence" value="ECO:0007669"/>
    <property type="project" value="TreeGrafter"/>
</dbReference>